<proteinExistence type="inferred from homology"/>
<comment type="catalytic activity">
    <reaction evidence="6">
        <text>Endonucleolytic cleavage of RNA, removing 5'-extranucleotides from tRNA precursor.</text>
        <dbReference type="EC" id="3.1.26.5"/>
    </reaction>
</comment>
<dbReference type="GO" id="GO:0042781">
    <property type="term" value="F:3'-tRNA processing endoribonuclease activity"/>
    <property type="evidence" value="ECO:0007669"/>
    <property type="project" value="TreeGrafter"/>
</dbReference>
<evidence type="ECO:0000313" key="10">
    <source>
        <dbReference type="Proteomes" id="UP000320593"/>
    </source>
</evidence>
<evidence type="ECO:0000256" key="5">
    <source>
        <dbReference type="ARBA" id="ARBA00022884"/>
    </source>
</evidence>
<evidence type="ECO:0000313" key="9">
    <source>
        <dbReference type="EMBL" id="TWI80819.1"/>
    </source>
</evidence>
<keyword evidence="4 6" id="KW-0378">Hydrolase</keyword>
<dbReference type="GO" id="GO:0030677">
    <property type="term" value="C:ribonuclease P complex"/>
    <property type="evidence" value="ECO:0007669"/>
    <property type="project" value="TreeGrafter"/>
</dbReference>
<dbReference type="NCBIfam" id="TIGR00188">
    <property type="entry name" value="rnpA"/>
    <property type="match status" value="1"/>
</dbReference>
<name>A0A562SHP3_9HYPH</name>
<protein>
    <recommendedName>
        <fullName evidence="6 7">Ribonuclease P protein component</fullName>
        <shortName evidence="6">RNase P protein</shortName>
        <shortName evidence="6">RNaseP protein</shortName>
        <ecNumber evidence="6 7">3.1.26.5</ecNumber>
    </recommendedName>
    <alternativeName>
        <fullName evidence="6">Protein C5</fullName>
    </alternativeName>
</protein>
<dbReference type="EC" id="3.1.26.5" evidence="6 7"/>
<evidence type="ECO:0000256" key="3">
    <source>
        <dbReference type="ARBA" id="ARBA00022759"/>
    </source>
</evidence>
<keyword evidence="10" id="KW-1185">Reference proteome</keyword>
<feature type="compositionally biased region" description="Basic residues" evidence="8">
    <location>
        <begin position="124"/>
        <end position="133"/>
    </location>
</feature>
<comment type="subunit">
    <text evidence="6">Consists of a catalytic RNA component (M1 or rnpB) and a protein subunit.</text>
</comment>
<dbReference type="Gene3D" id="3.30.230.10">
    <property type="match status" value="1"/>
</dbReference>
<evidence type="ECO:0000256" key="2">
    <source>
        <dbReference type="ARBA" id="ARBA00022722"/>
    </source>
</evidence>
<comment type="caution">
    <text evidence="9">The sequence shown here is derived from an EMBL/GenBank/DDBJ whole genome shotgun (WGS) entry which is preliminary data.</text>
</comment>
<dbReference type="PANTHER" id="PTHR33992:SF1">
    <property type="entry name" value="RIBONUCLEASE P PROTEIN COMPONENT"/>
    <property type="match status" value="1"/>
</dbReference>
<dbReference type="SUPFAM" id="SSF54211">
    <property type="entry name" value="Ribosomal protein S5 domain 2-like"/>
    <property type="match status" value="1"/>
</dbReference>
<dbReference type="InterPro" id="IPR020568">
    <property type="entry name" value="Ribosomal_Su5_D2-typ_SF"/>
</dbReference>
<keyword evidence="2 6" id="KW-0540">Nuclease</keyword>
<gene>
    <name evidence="6" type="primary">rnpA</name>
    <name evidence="9" type="ORF">JM93_04033</name>
</gene>
<evidence type="ECO:0000256" key="4">
    <source>
        <dbReference type="ARBA" id="ARBA00022801"/>
    </source>
</evidence>
<evidence type="ECO:0000256" key="7">
    <source>
        <dbReference type="NCBIfam" id="TIGR00188"/>
    </source>
</evidence>
<dbReference type="EMBL" id="VLLF01000011">
    <property type="protein sequence ID" value="TWI80819.1"/>
    <property type="molecule type" value="Genomic_DNA"/>
</dbReference>
<evidence type="ECO:0000256" key="8">
    <source>
        <dbReference type="SAM" id="MobiDB-lite"/>
    </source>
</evidence>
<comment type="similarity">
    <text evidence="6">Belongs to the RnpA family.</text>
</comment>
<dbReference type="GO" id="GO:0001682">
    <property type="term" value="P:tRNA 5'-leader removal"/>
    <property type="evidence" value="ECO:0007669"/>
    <property type="project" value="UniProtKB-UniRule"/>
</dbReference>
<dbReference type="HAMAP" id="MF_00227">
    <property type="entry name" value="RNase_P"/>
    <property type="match status" value="1"/>
</dbReference>
<accession>A0A562SHP3</accession>
<dbReference type="GO" id="GO:0004526">
    <property type="term" value="F:ribonuclease P activity"/>
    <property type="evidence" value="ECO:0007669"/>
    <property type="project" value="UniProtKB-UniRule"/>
</dbReference>
<dbReference type="PANTHER" id="PTHR33992">
    <property type="entry name" value="RIBONUCLEASE P PROTEIN COMPONENT"/>
    <property type="match status" value="1"/>
</dbReference>
<dbReference type="AlphaFoldDB" id="A0A562SHP3"/>
<dbReference type="InterPro" id="IPR014721">
    <property type="entry name" value="Ribsml_uS5_D2-typ_fold_subgr"/>
</dbReference>
<dbReference type="GO" id="GO:0000049">
    <property type="term" value="F:tRNA binding"/>
    <property type="evidence" value="ECO:0007669"/>
    <property type="project" value="UniProtKB-UniRule"/>
</dbReference>
<dbReference type="InterPro" id="IPR000100">
    <property type="entry name" value="RNase_P"/>
</dbReference>
<dbReference type="RefSeq" id="WP_208999992.1">
    <property type="nucleotide sequence ID" value="NZ_SMLY01000077.1"/>
</dbReference>
<feature type="region of interest" description="Disordered" evidence="8">
    <location>
        <begin position="114"/>
        <end position="147"/>
    </location>
</feature>
<keyword evidence="1 6" id="KW-0819">tRNA processing</keyword>
<keyword evidence="3 6" id="KW-0255">Endonuclease</keyword>
<reference evidence="9 10" key="1">
    <citation type="submission" date="2019-07" db="EMBL/GenBank/DDBJ databases">
        <title>Genomic Encyclopedia of Archaeal and Bacterial Type Strains, Phase II (KMG-II): from individual species to whole genera.</title>
        <authorList>
            <person name="Goeker M."/>
        </authorList>
    </citation>
    <scope>NUCLEOTIDE SEQUENCE [LARGE SCALE GENOMIC DNA]</scope>
    <source>
        <strain evidence="9 10">ATCC BAA-252</strain>
    </source>
</reference>
<dbReference type="Pfam" id="PF00825">
    <property type="entry name" value="Ribonuclease_P"/>
    <property type="match status" value="1"/>
</dbReference>
<organism evidence="9 10">
    <name type="scientific">Roseibium hamelinense</name>
    <dbReference type="NCBI Taxonomy" id="150831"/>
    <lineage>
        <taxon>Bacteria</taxon>
        <taxon>Pseudomonadati</taxon>
        <taxon>Pseudomonadota</taxon>
        <taxon>Alphaproteobacteria</taxon>
        <taxon>Hyphomicrobiales</taxon>
        <taxon>Stappiaceae</taxon>
        <taxon>Roseibium</taxon>
    </lineage>
</organism>
<comment type="function">
    <text evidence="6">RNaseP catalyzes the removal of the 5'-leader sequence from pre-tRNA to produce the mature 5'-terminus. It can also cleave other RNA substrates such as 4.5S RNA. The protein component plays an auxiliary but essential role in vivo by binding to the 5'-leader sequence and broadening the substrate specificity of the ribozyme.</text>
</comment>
<keyword evidence="5 6" id="KW-0694">RNA-binding</keyword>
<sequence length="147" mass="15976">MSALATSLSQPVMKTLKKRSEFLAVAKGGRVGRRAFVVQGSKKPEAGASRVGYTVTKKTGNSVARSRIKRRLRAAVAALDPASVPQNADFVIVARENALSMPFEKLVRDLKSGMSMALDPNASSHHRKPRRQKGSQVRPKLPKKEQG</sequence>
<evidence type="ECO:0000256" key="1">
    <source>
        <dbReference type="ARBA" id="ARBA00022694"/>
    </source>
</evidence>
<evidence type="ECO:0000256" key="6">
    <source>
        <dbReference type="HAMAP-Rule" id="MF_00227"/>
    </source>
</evidence>
<dbReference type="Proteomes" id="UP000320593">
    <property type="component" value="Unassembled WGS sequence"/>
</dbReference>